<keyword evidence="2" id="KW-1185">Reference proteome</keyword>
<gene>
    <name evidence="1" type="ORF">RchiOBHm_Chr2g0116471</name>
</gene>
<dbReference type="AlphaFoldDB" id="A0A2P6RR95"/>
<sequence length="54" mass="6125">MLHSKPFLSVYFNGRSSSPHQSLPSHQLIRNNSEIMNPDIRLACTVPRLGKMCD</sequence>
<organism evidence="1 2">
    <name type="scientific">Rosa chinensis</name>
    <name type="common">China rose</name>
    <dbReference type="NCBI Taxonomy" id="74649"/>
    <lineage>
        <taxon>Eukaryota</taxon>
        <taxon>Viridiplantae</taxon>
        <taxon>Streptophyta</taxon>
        <taxon>Embryophyta</taxon>
        <taxon>Tracheophyta</taxon>
        <taxon>Spermatophyta</taxon>
        <taxon>Magnoliopsida</taxon>
        <taxon>eudicotyledons</taxon>
        <taxon>Gunneridae</taxon>
        <taxon>Pentapetalae</taxon>
        <taxon>rosids</taxon>
        <taxon>fabids</taxon>
        <taxon>Rosales</taxon>
        <taxon>Rosaceae</taxon>
        <taxon>Rosoideae</taxon>
        <taxon>Rosoideae incertae sedis</taxon>
        <taxon>Rosa</taxon>
    </lineage>
</organism>
<accession>A0A2P6RR95</accession>
<name>A0A2P6RR95_ROSCH</name>
<reference evidence="1 2" key="1">
    <citation type="journal article" date="2018" name="Nat. Genet.">
        <title>The Rosa genome provides new insights in the design of modern roses.</title>
        <authorList>
            <person name="Bendahmane M."/>
        </authorList>
    </citation>
    <scope>NUCLEOTIDE SEQUENCE [LARGE SCALE GENOMIC DNA]</scope>
    <source>
        <strain evidence="2">cv. Old Blush</strain>
    </source>
</reference>
<protein>
    <submittedName>
        <fullName evidence="1">Uncharacterized protein</fullName>
    </submittedName>
</protein>
<proteinExistence type="predicted"/>
<evidence type="ECO:0000313" key="1">
    <source>
        <dbReference type="EMBL" id="PRQ48950.1"/>
    </source>
</evidence>
<evidence type="ECO:0000313" key="2">
    <source>
        <dbReference type="Proteomes" id="UP000238479"/>
    </source>
</evidence>
<dbReference type="Gramene" id="PRQ48950">
    <property type="protein sequence ID" value="PRQ48950"/>
    <property type="gene ID" value="RchiOBHm_Chr2g0116471"/>
</dbReference>
<dbReference type="Proteomes" id="UP000238479">
    <property type="component" value="Chromosome 2"/>
</dbReference>
<comment type="caution">
    <text evidence="1">The sequence shown here is derived from an EMBL/GenBank/DDBJ whole genome shotgun (WGS) entry which is preliminary data.</text>
</comment>
<dbReference type="EMBL" id="PDCK01000040">
    <property type="protein sequence ID" value="PRQ48950.1"/>
    <property type="molecule type" value="Genomic_DNA"/>
</dbReference>